<dbReference type="Proteomes" id="UP000247465">
    <property type="component" value="Chromosome"/>
</dbReference>
<dbReference type="SUPFAM" id="SSF52833">
    <property type="entry name" value="Thioredoxin-like"/>
    <property type="match status" value="1"/>
</dbReference>
<feature type="active site" description="Cysteine sulfenic acid (-SOH) intermediate; for peroxidase activity" evidence="13">
    <location>
        <position position="46"/>
    </location>
</feature>
<dbReference type="InterPro" id="IPR024706">
    <property type="entry name" value="Peroxiredoxin_AhpC-typ"/>
</dbReference>
<dbReference type="NCBIfam" id="NF006960">
    <property type="entry name" value="PRK09437.1"/>
    <property type="match status" value="1"/>
</dbReference>
<dbReference type="Pfam" id="PF00578">
    <property type="entry name" value="AhpC-TSA"/>
    <property type="match status" value="1"/>
</dbReference>
<dbReference type="GO" id="GO:0005737">
    <property type="term" value="C:cytoplasm"/>
    <property type="evidence" value="ECO:0007669"/>
    <property type="project" value="TreeGrafter"/>
</dbReference>
<comment type="catalytic activity">
    <reaction evidence="12">
        <text>a hydroperoxide + [thioredoxin]-dithiol = an alcohol + [thioredoxin]-disulfide + H2O</text>
        <dbReference type="Rhea" id="RHEA:62620"/>
        <dbReference type="Rhea" id="RHEA-COMP:10698"/>
        <dbReference type="Rhea" id="RHEA-COMP:10700"/>
        <dbReference type="ChEBI" id="CHEBI:15377"/>
        <dbReference type="ChEBI" id="CHEBI:29950"/>
        <dbReference type="ChEBI" id="CHEBI:30879"/>
        <dbReference type="ChEBI" id="CHEBI:35924"/>
        <dbReference type="ChEBI" id="CHEBI:50058"/>
        <dbReference type="EC" id="1.11.1.24"/>
    </reaction>
</comment>
<dbReference type="CDD" id="cd03017">
    <property type="entry name" value="PRX_BCP"/>
    <property type="match status" value="1"/>
</dbReference>
<protein>
    <recommendedName>
        <fullName evidence="3">thioredoxin-dependent peroxiredoxin</fullName>
        <ecNumber evidence="3">1.11.1.24</ecNumber>
    </recommendedName>
    <alternativeName>
        <fullName evidence="9">Thioredoxin peroxidase</fullName>
    </alternativeName>
    <alternativeName>
        <fullName evidence="11">Thioredoxin-dependent peroxiredoxin Bcp</fullName>
    </alternativeName>
</protein>
<keyword evidence="5" id="KW-0049">Antioxidant</keyword>
<dbReference type="AlphaFoldDB" id="A0A2Z4AGN4"/>
<evidence type="ECO:0000256" key="2">
    <source>
        <dbReference type="ARBA" id="ARBA00011245"/>
    </source>
</evidence>
<dbReference type="InterPro" id="IPR050924">
    <property type="entry name" value="Peroxiredoxin_BCP/PrxQ"/>
</dbReference>
<proteinExistence type="inferred from homology"/>
<keyword evidence="7" id="KW-1015">Disulfide bond</keyword>
<name>A0A2Z4AGN4_9BACT</name>
<gene>
    <name evidence="15" type="primary">bcp</name>
    <name evidence="15" type="ORF">DF168_01483</name>
</gene>
<evidence type="ECO:0000256" key="8">
    <source>
        <dbReference type="ARBA" id="ARBA00023284"/>
    </source>
</evidence>
<evidence type="ECO:0000256" key="10">
    <source>
        <dbReference type="ARBA" id="ARBA00038489"/>
    </source>
</evidence>
<dbReference type="InterPro" id="IPR013766">
    <property type="entry name" value="Thioredoxin_domain"/>
</dbReference>
<accession>A0A2Z4AGN4</accession>
<dbReference type="InterPro" id="IPR036249">
    <property type="entry name" value="Thioredoxin-like_sf"/>
</dbReference>
<feature type="domain" description="Thioredoxin" evidence="14">
    <location>
        <begin position="4"/>
        <end position="154"/>
    </location>
</feature>
<reference evidence="15 16" key="1">
    <citation type="submission" date="2018-06" db="EMBL/GenBank/DDBJ databases">
        <title>Draft Genome Sequence of a Novel Marine Bacterium Related to the Verrucomicrobia.</title>
        <authorList>
            <person name="Vosseberg J."/>
            <person name="Martijn J."/>
            <person name="Ettema T.J.G."/>
        </authorList>
    </citation>
    <scope>NUCLEOTIDE SEQUENCE [LARGE SCALE GENOMIC DNA]</scope>
    <source>
        <strain evidence="15">TARA_B100001123</strain>
    </source>
</reference>
<evidence type="ECO:0000256" key="5">
    <source>
        <dbReference type="ARBA" id="ARBA00022862"/>
    </source>
</evidence>
<dbReference type="PIRSF" id="PIRSF000239">
    <property type="entry name" value="AHPC"/>
    <property type="match status" value="1"/>
</dbReference>
<evidence type="ECO:0000256" key="6">
    <source>
        <dbReference type="ARBA" id="ARBA00023002"/>
    </source>
</evidence>
<evidence type="ECO:0000256" key="4">
    <source>
        <dbReference type="ARBA" id="ARBA00022559"/>
    </source>
</evidence>
<keyword evidence="4 15" id="KW-0575">Peroxidase</keyword>
<evidence type="ECO:0000313" key="15">
    <source>
        <dbReference type="EMBL" id="AWT60278.1"/>
    </source>
</evidence>
<dbReference type="PROSITE" id="PS51352">
    <property type="entry name" value="THIOREDOXIN_2"/>
    <property type="match status" value="1"/>
</dbReference>
<comment type="subunit">
    <text evidence="2">Monomer.</text>
</comment>
<comment type="similarity">
    <text evidence="10">Belongs to the peroxiredoxin family. BCP/PrxQ subfamily.</text>
</comment>
<keyword evidence="8" id="KW-0676">Redox-active center</keyword>
<comment type="function">
    <text evidence="1">Thiol-specific peroxidase that catalyzes the reduction of hydrogen peroxide and organic hydroperoxides to water and alcohols, respectively. Plays a role in cell protection against oxidative stress by detoxifying peroxides and as sensor of hydrogen peroxide-mediated signaling events.</text>
</comment>
<dbReference type="InterPro" id="IPR000866">
    <property type="entry name" value="AhpC/TSA"/>
</dbReference>
<evidence type="ECO:0000256" key="9">
    <source>
        <dbReference type="ARBA" id="ARBA00032824"/>
    </source>
</evidence>
<evidence type="ECO:0000256" key="11">
    <source>
        <dbReference type="ARBA" id="ARBA00042639"/>
    </source>
</evidence>
<dbReference type="GO" id="GO:0008379">
    <property type="term" value="F:thioredoxin peroxidase activity"/>
    <property type="evidence" value="ECO:0007669"/>
    <property type="project" value="TreeGrafter"/>
</dbReference>
<evidence type="ECO:0000313" key="16">
    <source>
        <dbReference type="Proteomes" id="UP000247465"/>
    </source>
</evidence>
<dbReference type="PANTHER" id="PTHR42801:SF4">
    <property type="entry name" value="AHPC_TSA FAMILY PROTEIN"/>
    <property type="match status" value="1"/>
</dbReference>
<dbReference type="FunFam" id="3.40.30.10:FF:000007">
    <property type="entry name" value="Thioredoxin-dependent thiol peroxidase"/>
    <property type="match status" value="1"/>
</dbReference>
<dbReference type="EC" id="1.11.1.24" evidence="3"/>
<dbReference type="KEGG" id="mtar:DF168_01483"/>
<evidence type="ECO:0000256" key="1">
    <source>
        <dbReference type="ARBA" id="ARBA00003330"/>
    </source>
</evidence>
<sequence>MSKLKVGNPAPEFKLQDQKGKIVRLSDFIGRKVLVFFYPKADTPGCTVQSCNVSESLGKLSELAAVPIGISPDSPEDQLKFDEKFSLGFSLLADSNHAVAEAYGVWGEKVMYGKSYLGIIRSSFIIDEKGIVFSVWYNVSPKDTVPKALAALRG</sequence>
<evidence type="ECO:0000256" key="7">
    <source>
        <dbReference type="ARBA" id="ARBA00023157"/>
    </source>
</evidence>
<dbReference type="Gene3D" id="3.40.30.10">
    <property type="entry name" value="Glutaredoxin"/>
    <property type="match status" value="1"/>
</dbReference>
<dbReference type="EMBL" id="CP029803">
    <property type="protein sequence ID" value="AWT60278.1"/>
    <property type="molecule type" value="Genomic_DNA"/>
</dbReference>
<dbReference type="PANTHER" id="PTHR42801">
    <property type="entry name" value="THIOREDOXIN-DEPENDENT PEROXIDE REDUCTASE"/>
    <property type="match status" value="1"/>
</dbReference>
<keyword evidence="6 15" id="KW-0560">Oxidoreductase</keyword>
<dbReference type="GO" id="GO:0034599">
    <property type="term" value="P:cellular response to oxidative stress"/>
    <property type="evidence" value="ECO:0007669"/>
    <property type="project" value="TreeGrafter"/>
</dbReference>
<dbReference type="GO" id="GO:0045454">
    <property type="term" value="P:cell redox homeostasis"/>
    <property type="evidence" value="ECO:0007669"/>
    <property type="project" value="TreeGrafter"/>
</dbReference>
<evidence type="ECO:0000256" key="12">
    <source>
        <dbReference type="ARBA" id="ARBA00049091"/>
    </source>
</evidence>
<evidence type="ECO:0000256" key="13">
    <source>
        <dbReference type="PIRSR" id="PIRSR000239-1"/>
    </source>
</evidence>
<evidence type="ECO:0000256" key="3">
    <source>
        <dbReference type="ARBA" id="ARBA00013017"/>
    </source>
</evidence>
<evidence type="ECO:0000259" key="14">
    <source>
        <dbReference type="PROSITE" id="PS51352"/>
    </source>
</evidence>
<organism evidence="15 16">
    <name type="scientific">Candidatus Moanibacter tarae</name>
    <dbReference type="NCBI Taxonomy" id="2200854"/>
    <lineage>
        <taxon>Bacteria</taxon>
        <taxon>Pseudomonadati</taxon>
        <taxon>Verrucomicrobiota</taxon>
        <taxon>Opitutia</taxon>
        <taxon>Puniceicoccales</taxon>
        <taxon>Puniceicoccales incertae sedis</taxon>
        <taxon>Candidatus Moanibacter</taxon>
    </lineage>
</organism>